<evidence type="ECO:0000313" key="3">
    <source>
        <dbReference type="Proteomes" id="UP000517916"/>
    </source>
</evidence>
<sequence length="132" mass="13755">MSRTHGWILAVVTVTALAATAMTVITDIRALHADTDFLGPQGPSCTTIRATTCLPCELSTQATVWAVAALVLTCATVALAWPRRRTRAAIAVLVAPVLLLGPLTVTATATTAADLSAYTTQITDLGALCQHR</sequence>
<evidence type="ECO:0008006" key="4">
    <source>
        <dbReference type="Google" id="ProtNLM"/>
    </source>
</evidence>
<protein>
    <recommendedName>
        <fullName evidence="4">MYXO-CTERM domain-containing protein</fullName>
    </recommendedName>
</protein>
<dbReference type="RefSeq" id="WP_182839383.1">
    <property type="nucleotide sequence ID" value="NZ_BAAABQ010000004.1"/>
</dbReference>
<keyword evidence="3" id="KW-1185">Reference proteome</keyword>
<feature type="transmembrane region" description="Helical" evidence="1">
    <location>
        <begin position="62"/>
        <end position="81"/>
    </location>
</feature>
<organism evidence="2 3">
    <name type="scientific">Kutzneria viridogrisea</name>
    <dbReference type="NCBI Taxonomy" id="47990"/>
    <lineage>
        <taxon>Bacteria</taxon>
        <taxon>Bacillati</taxon>
        <taxon>Actinomycetota</taxon>
        <taxon>Actinomycetes</taxon>
        <taxon>Pseudonocardiales</taxon>
        <taxon>Pseudonocardiaceae</taxon>
        <taxon>Kutzneria</taxon>
    </lineage>
</organism>
<keyword evidence="1" id="KW-1133">Transmembrane helix</keyword>
<reference evidence="2 3" key="1">
    <citation type="submission" date="2020-08" db="EMBL/GenBank/DDBJ databases">
        <title>Genomic Encyclopedia of Archaeal and Bacterial Type Strains, Phase II (KMG-II): from individual species to whole genera.</title>
        <authorList>
            <person name="Goeker M."/>
        </authorList>
    </citation>
    <scope>NUCLEOTIDE SEQUENCE [LARGE SCALE GENOMIC DNA]</scope>
    <source>
        <strain evidence="2 3">DSM 43850</strain>
    </source>
</reference>
<name>A0ABR6BS76_9PSEU</name>
<gene>
    <name evidence="2" type="ORF">BC739_006685</name>
</gene>
<keyword evidence="1" id="KW-0472">Membrane</keyword>
<accession>A0ABR6BS76</accession>
<dbReference type="Proteomes" id="UP000517916">
    <property type="component" value="Unassembled WGS sequence"/>
</dbReference>
<dbReference type="EMBL" id="JACJID010000005">
    <property type="protein sequence ID" value="MBA8929467.1"/>
    <property type="molecule type" value="Genomic_DNA"/>
</dbReference>
<proteinExistence type="predicted"/>
<evidence type="ECO:0000256" key="1">
    <source>
        <dbReference type="SAM" id="Phobius"/>
    </source>
</evidence>
<keyword evidence="1" id="KW-0812">Transmembrane</keyword>
<feature type="transmembrane region" description="Helical" evidence="1">
    <location>
        <begin position="88"/>
        <end position="109"/>
    </location>
</feature>
<evidence type="ECO:0000313" key="2">
    <source>
        <dbReference type="EMBL" id="MBA8929467.1"/>
    </source>
</evidence>
<comment type="caution">
    <text evidence="2">The sequence shown here is derived from an EMBL/GenBank/DDBJ whole genome shotgun (WGS) entry which is preliminary data.</text>
</comment>